<organism evidence="1 2">
    <name type="scientific">Vibrio rotiferianus</name>
    <dbReference type="NCBI Taxonomy" id="190895"/>
    <lineage>
        <taxon>Bacteria</taxon>
        <taxon>Pseudomonadati</taxon>
        <taxon>Pseudomonadota</taxon>
        <taxon>Gammaproteobacteria</taxon>
        <taxon>Vibrionales</taxon>
        <taxon>Vibrionaceae</taxon>
        <taxon>Vibrio</taxon>
    </lineage>
</organism>
<keyword evidence="2" id="KW-1185">Reference proteome</keyword>
<sequence length="430" mass="46987">MNKQSGAATLLVTSMLLVAALVVTLGSYKSLFYQIKQANNQIVSRQEHWQAEGGLECGFTHIVDNNLSGVPANLAQQCTSYSIDILQGSLHEPDILISEVGYARVAKKLAFVGGGGFGAIRSTADIIAHGSAVLAPPDPGRYNNAGYYECVGAIVKRRFIASGITNKGLGGAIPPPSAGFDQSKNCGSSYQTETSVHTGIWQDADGNYQREYAELDIQQDPKLDPFLDYFGVEKDKWQSVRDDPAQNFLTVSMGGGKDIDCVSKFINELKDNKPYKIWIDGSCQITDNQLTSLKQLQSKNDKLNLFILVHNGVLGINGSGTIRGMLFHFNSGYAPTQEQWDNLKDIKPYLNANFNTYIDTLYGTSSGISPLLATYFQRGSFSLTGGQIFDADGQMALFDNSLRLAFNSDVINSFSTPINVKWVKGSWNDF</sequence>
<dbReference type="EMBL" id="MKFT01000007">
    <property type="protein sequence ID" value="OHY94103.1"/>
    <property type="molecule type" value="Genomic_DNA"/>
</dbReference>
<gene>
    <name evidence="1" type="ORF">BI375_17660</name>
</gene>
<proteinExistence type="predicted"/>
<dbReference type="Proteomes" id="UP000180133">
    <property type="component" value="Unassembled WGS sequence"/>
</dbReference>
<reference evidence="1 2" key="1">
    <citation type="submission" date="2016-09" db="EMBL/GenBank/DDBJ databases">
        <title>Isolation, identification and antibiotic sensitivity analysis of bacterial pathogen from juvenile Hippocampus erectus with tail-rotted disease.</title>
        <authorList>
            <person name="Yang Q."/>
        </authorList>
    </citation>
    <scope>NUCLEOTIDE SEQUENCE [LARGE SCALE GENOMIC DNA]</scope>
    <source>
        <strain evidence="1 2">HM-10</strain>
    </source>
</reference>
<dbReference type="RefSeq" id="WP_071236003.1">
    <property type="nucleotide sequence ID" value="NZ_KV861325.1"/>
</dbReference>
<evidence type="ECO:0000313" key="2">
    <source>
        <dbReference type="Proteomes" id="UP000180133"/>
    </source>
</evidence>
<name>A0ABX3DBC0_9VIBR</name>
<comment type="caution">
    <text evidence="1">The sequence shown here is derived from an EMBL/GenBank/DDBJ whole genome shotgun (WGS) entry which is preliminary data.</text>
</comment>
<evidence type="ECO:0000313" key="1">
    <source>
        <dbReference type="EMBL" id="OHY94103.1"/>
    </source>
</evidence>
<protein>
    <recommendedName>
        <fullName evidence="3">Type 4 fimbrial biogenesis protein PilX N-terminal domain-containing protein</fullName>
    </recommendedName>
</protein>
<accession>A0ABX3DBC0</accession>
<evidence type="ECO:0008006" key="3">
    <source>
        <dbReference type="Google" id="ProtNLM"/>
    </source>
</evidence>